<name>A0A1G5P5S9_AFIMA</name>
<proteinExistence type="inferred from homology"/>
<reference evidence="3 4" key="1">
    <citation type="submission" date="2016-10" db="EMBL/GenBank/DDBJ databases">
        <authorList>
            <person name="de Groot N.N."/>
        </authorList>
    </citation>
    <scope>NUCLEOTIDE SEQUENCE [LARGE SCALE GENOMIC DNA]</scope>
    <source>
        <strain evidence="3 4">DSM 2698</strain>
    </source>
</reference>
<protein>
    <submittedName>
        <fullName evidence="3">Nucleotide-binding universal stress protein, UspA family</fullName>
    </submittedName>
</protein>
<dbReference type="AlphaFoldDB" id="A0A1G5P5S9"/>
<dbReference type="Pfam" id="PF00582">
    <property type="entry name" value="Usp"/>
    <property type="match status" value="1"/>
</dbReference>
<dbReference type="PRINTS" id="PR01438">
    <property type="entry name" value="UNVRSLSTRESS"/>
</dbReference>
<dbReference type="CDD" id="cd00293">
    <property type="entry name" value="USP-like"/>
    <property type="match status" value="1"/>
</dbReference>
<evidence type="ECO:0000259" key="2">
    <source>
        <dbReference type="Pfam" id="PF00582"/>
    </source>
</evidence>
<dbReference type="PANTHER" id="PTHR46268:SF15">
    <property type="entry name" value="UNIVERSAL STRESS PROTEIN HP_0031"/>
    <property type="match status" value="1"/>
</dbReference>
<comment type="similarity">
    <text evidence="1">Belongs to the universal stress protein A family.</text>
</comment>
<accession>A0A1G5P5S9</accession>
<feature type="domain" description="UspA" evidence="2">
    <location>
        <begin position="156"/>
        <end position="277"/>
    </location>
</feature>
<dbReference type="Proteomes" id="UP000199347">
    <property type="component" value="Unassembled WGS sequence"/>
</dbReference>
<evidence type="ECO:0000313" key="3">
    <source>
        <dbReference type="EMBL" id="SCZ44886.1"/>
    </source>
</evidence>
<organism evidence="3 4">
    <name type="scientific">Afifella marina DSM 2698</name>
    <dbReference type="NCBI Taxonomy" id="1120955"/>
    <lineage>
        <taxon>Bacteria</taxon>
        <taxon>Pseudomonadati</taxon>
        <taxon>Pseudomonadota</taxon>
        <taxon>Alphaproteobacteria</taxon>
        <taxon>Hyphomicrobiales</taxon>
        <taxon>Afifellaceae</taxon>
        <taxon>Afifella</taxon>
    </lineage>
</organism>
<dbReference type="EMBL" id="FMVW01000009">
    <property type="protein sequence ID" value="SCZ44886.1"/>
    <property type="molecule type" value="Genomic_DNA"/>
</dbReference>
<dbReference type="InterPro" id="IPR006015">
    <property type="entry name" value="Universal_stress_UspA"/>
</dbReference>
<evidence type="ECO:0000313" key="4">
    <source>
        <dbReference type="Proteomes" id="UP000199347"/>
    </source>
</evidence>
<dbReference type="PANTHER" id="PTHR46268">
    <property type="entry name" value="STRESS RESPONSE PROTEIN NHAX"/>
    <property type="match status" value="1"/>
</dbReference>
<evidence type="ECO:0000256" key="1">
    <source>
        <dbReference type="ARBA" id="ARBA00008791"/>
    </source>
</evidence>
<dbReference type="SUPFAM" id="SSF52402">
    <property type="entry name" value="Adenine nucleotide alpha hydrolases-like"/>
    <property type="match status" value="2"/>
</dbReference>
<dbReference type="STRING" id="1120955.SAMN03080610_03317"/>
<gene>
    <name evidence="3" type="ORF">SAMN03080610_03317</name>
</gene>
<dbReference type="RefSeq" id="WP_200170535.1">
    <property type="nucleotide sequence ID" value="NZ_FMVW01000009.1"/>
</dbReference>
<sequence length="279" mass="30055">MSSRYPLGTIMIHLPTVDVIPRLMNVAVPIARDHSAHIVGLHLIPRIPPDVVDPLGGEWLSMQMERDNQLAEEVGAAFNRAAATETISNSWLQLDARDVNATQLACRTCRNADLVVTAQAAEELPSYYRPEDLVLGAGRPVLVVPTSGDYTDVGHTVLIAWNGSREAARAAFDALPLIQKGAKVYILCVEAGHNEPGKGLVPGDALARTLSRHGLDVENMTSRPDRTSVGGEILNRASDLGADLIVMGCYGHSRLRETVFGGATQSIIDQMTVPILMSH</sequence>
<keyword evidence="4" id="KW-1185">Reference proteome</keyword>
<dbReference type="InterPro" id="IPR006016">
    <property type="entry name" value="UspA"/>
</dbReference>
<dbReference type="Gene3D" id="3.40.50.12370">
    <property type="match status" value="1"/>
</dbReference>